<evidence type="ECO:0000313" key="3">
    <source>
        <dbReference type="Proteomes" id="UP000765509"/>
    </source>
</evidence>
<gene>
    <name evidence="2" type="ORF">O181_017456</name>
</gene>
<comment type="caution">
    <text evidence="2">The sequence shown here is derived from an EMBL/GenBank/DDBJ whole genome shotgun (WGS) entry which is preliminary data.</text>
</comment>
<evidence type="ECO:0000256" key="1">
    <source>
        <dbReference type="SAM" id="MobiDB-lite"/>
    </source>
</evidence>
<sequence length="149" mass="16540">MDSSPGDDGSDSGASLAFNLHQNNIVAFKNGRKAIAILWRERVSQSKNTVGFLNAALASNRNPLGFKTELVLRLLGFLPKSSCRKNLAQGVKRVETNSDVKSYTIRATSVTFRNYQMTCEPSYGSGMYSVQDSKRETRNLEALTRQSKR</sequence>
<dbReference type="Proteomes" id="UP000765509">
    <property type="component" value="Unassembled WGS sequence"/>
</dbReference>
<organism evidence="2 3">
    <name type="scientific">Austropuccinia psidii MF-1</name>
    <dbReference type="NCBI Taxonomy" id="1389203"/>
    <lineage>
        <taxon>Eukaryota</taxon>
        <taxon>Fungi</taxon>
        <taxon>Dikarya</taxon>
        <taxon>Basidiomycota</taxon>
        <taxon>Pucciniomycotina</taxon>
        <taxon>Pucciniomycetes</taxon>
        <taxon>Pucciniales</taxon>
        <taxon>Sphaerophragmiaceae</taxon>
        <taxon>Austropuccinia</taxon>
    </lineage>
</organism>
<evidence type="ECO:0000313" key="2">
    <source>
        <dbReference type="EMBL" id="MBW0477741.1"/>
    </source>
</evidence>
<dbReference type="AlphaFoldDB" id="A0A9Q3C7M2"/>
<feature type="region of interest" description="Disordered" evidence="1">
    <location>
        <begin position="128"/>
        <end position="149"/>
    </location>
</feature>
<name>A0A9Q3C7M2_9BASI</name>
<dbReference type="EMBL" id="AVOT02004908">
    <property type="protein sequence ID" value="MBW0477741.1"/>
    <property type="molecule type" value="Genomic_DNA"/>
</dbReference>
<protein>
    <submittedName>
        <fullName evidence="2">Uncharacterized protein</fullName>
    </submittedName>
</protein>
<accession>A0A9Q3C7M2</accession>
<reference evidence="2" key="1">
    <citation type="submission" date="2021-03" db="EMBL/GenBank/DDBJ databases">
        <title>Draft genome sequence of rust myrtle Austropuccinia psidii MF-1, a brazilian biotype.</title>
        <authorList>
            <person name="Quecine M.C."/>
            <person name="Pachon D.M.R."/>
            <person name="Bonatelli M.L."/>
            <person name="Correr F.H."/>
            <person name="Franceschini L.M."/>
            <person name="Leite T.F."/>
            <person name="Margarido G.R.A."/>
            <person name="Almeida C.A."/>
            <person name="Ferrarezi J.A."/>
            <person name="Labate C.A."/>
        </authorList>
    </citation>
    <scope>NUCLEOTIDE SEQUENCE</scope>
    <source>
        <strain evidence="2">MF-1</strain>
    </source>
</reference>
<keyword evidence="3" id="KW-1185">Reference proteome</keyword>
<proteinExistence type="predicted"/>